<feature type="transmembrane region" description="Helical" evidence="7">
    <location>
        <begin position="315"/>
        <end position="339"/>
    </location>
</feature>
<feature type="transmembrane region" description="Helical" evidence="7">
    <location>
        <begin position="49"/>
        <end position="68"/>
    </location>
</feature>
<dbReference type="PANTHER" id="PTHR23507:SF1">
    <property type="entry name" value="FI18259P1-RELATED"/>
    <property type="match status" value="1"/>
</dbReference>
<reference evidence="8" key="1">
    <citation type="submission" date="2022-01" db="EMBL/GenBank/DDBJ databases">
        <authorList>
            <person name="Braso-Vives M."/>
        </authorList>
    </citation>
    <scope>NUCLEOTIDE SEQUENCE</scope>
</reference>
<dbReference type="GO" id="GO:0022857">
    <property type="term" value="F:transmembrane transporter activity"/>
    <property type="evidence" value="ECO:0007669"/>
    <property type="project" value="InterPro"/>
</dbReference>
<feature type="transmembrane region" description="Helical" evidence="7">
    <location>
        <begin position="122"/>
        <end position="140"/>
    </location>
</feature>
<evidence type="ECO:0000256" key="2">
    <source>
        <dbReference type="ARBA" id="ARBA00022692"/>
    </source>
</evidence>
<dbReference type="Proteomes" id="UP000838412">
    <property type="component" value="Chromosome 11"/>
</dbReference>
<evidence type="ECO:0000256" key="3">
    <source>
        <dbReference type="ARBA" id="ARBA00022989"/>
    </source>
</evidence>
<feature type="transmembrane region" description="Helical" evidence="7">
    <location>
        <begin position="354"/>
        <end position="373"/>
    </location>
</feature>
<dbReference type="OrthoDB" id="419734at2759"/>
<dbReference type="GO" id="GO:0016020">
    <property type="term" value="C:membrane"/>
    <property type="evidence" value="ECO:0007669"/>
    <property type="project" value="UniProtKB-SubCell"/>
</dbReference>
<evidence type="ECO:0000256" key="6">
    <source>
        <dbReference type="SAM" id="MobiDB-lite"/>
    </source>
</evidence>
<evidence type="ECO:0000256" key="4">
    <source>
        <dbReference type="ARBA" id="ARBA00023136"/>
    </source>
</evidence>
<feature type="transmembrane region" description="Helical" evidence="7">
    <location>
        <begin position="215"/>
        <end position="239"/>
    </location>
</feature>
<dbReference type="InterPro" id="IPR011701">
    <property type="entry name" value="MFS"/>
</dbReference>
<keyword evidence="2 7" id="KW-0812">Transmembrane</keyword>
<evidence type="ECO:0000256" key="5">
    <source>
        <dbReference type="ARBA" id="ARBA00038227"/>
    </source>
</evidence>
<feature type="transmembrane region" description="Helical" evidence="7">
    <location>
        <begin position="385"/>
        <end position="402"/>
    </location>
</feature>
<sequence>MPQRRRRQVNSTETASSDDDVPDVDYRGHEDHSDDDDDYDDDFEYVRPYCAVTVEPMLFLYCTAIYMYQPIYQLYLFNVVANDTSPYWQQGYCDPNMTYFNESDPDYLDDKYLTDEVTRWDTIITLTGTVPGLFTAVILGTMSDQLGRKINMILGCAAGILQSGLGLMVIFLELPVWAFIPGSIISGLSGGSGVFFGACYSYIVDIARSNRETTFRIAILDTIVGMASMAGTVVAGIVLTELGYPNGVRGPFAFLFAAYIACMMYAIFFLRETQPTDWKNVQLFSKRYFTDAVKLLRKKNVSLYGKVTNGWNKRLILYLLAGGFYFAQADGVVGFPVILTSAPPFCWTPLRTGILQAALSACGLTSLFGILILQKYLSYPTMTQIGMVSCVLCLVMTAVSTLCPDYNLALYMTPVLGAFITMPTSLISAALSLMIRTNDQGSLFALIQFTQGATDTVTTPLLNYIWAITSLGIMPGFIQLISALLVVAASAIIGIIQYWDWRSPPGYQPVPTEDDQDDSERRINSDADAFVTGFNPEVV</sequence>
<evidence type="ECO:0000256" key="7">
    <source>
        <dbReference type="SAM" id="Phobius"/>
    </source>
</evidence>
<protein>
    <submittedName>
        <fullName evidence="8">SLC46A3 protein</fullName>
    </submittedName>
</protein>
<organism evidence="8 9">
    <name type="scientific">Branchiostoma lanceolatum</name>
    <name type="common">Common lancelet</name>
    <name type="synonym">Amphioxus lanceolatum</name>
    <dbReference type="NCBI Taxonomy" id="7740"/>
    <lineage>
        <taxon>Eukaryota</taxon>
        <taxon>Metazoa</taxon>
        <taxon>Chordata</taxon>
        <taxon>Cephalochordata</taxon>
        <taxon>Leptocardii</taxon>
        <taxon>Amphioxiformes</taxon>
        <taxon>Branchiostomatidae</taxon>
        <taxon>Branchiostoma</taxon>
    </lineage>
</organism>
<evidence type="ECO:0000256" key="1">
    <source>
        <dbReference type="ARBA" id="ARBA00004141"/>
    </source>
</evidence>
<feature type="transmembrane region" description="Helical" evidence="7">
    <location>
        <begin position="152"/>
        <end position="172"/>
    </location>
</feature>
<dbReference type="InterPro" id="IPR036259">
    <property type="entry name" value="MFS_trans_sf"/>
</dbReference>
<dbReference type="Gene3D" id="1.20.1250.20">
    <property type="entry name" value="MFS general substrate transporter like domains"/>
    <property type="match status" value="1"/>
</dbReference>
<name>A0A8J9VTH6_BRALA</name>
<keyword evidence="9" id="KW-1185">Reference proteome</keyword>
<dbReference type="SUPFAM" id="SSF103473">
    <property type="entry name" value="MFS general substrate transporter"/>
    <property type="match status" value="1"/>
</dbReference>
<dbReference type="PANTHER" id="PTHR23507">
    <property type="entry name" value="ZGC:174356"/>
    <property type="match status" value="1"/>
</dbReference>
<evidence type="ECO:0000313" key="8">
    <source>
        <dbReference type="EMBL" id="CAH1240570.1"/>
    </source>
</evidence>
<dbReference type="AlphaFoldDB" id="A0A8J9VTH6"/>
<gene>
    <name evidence="8" type="primary">SLC46A3</name>
    <name evidence="8" type="ORF">BLAG_LOCUS4481</name>
</gene>
<feature type="region of interest" description="Disordered" evidence="6">
    <location>
        <begin position="1"/>
        <end position="40"/>
    </location>
</feature>
<feature type="transmembrane region" description="Helical" evidence="7">
    <location>
        <begin position="178"/>
        <end position="203"/>
    </location>
</feature>
<proteinExistence type="inferred from homology"/>
<keyword evidence="4 7" id="KW-0472">Membrane</keyword>
<feature type="transmembrane region" description="Helical" evidence="7">
    <location>
        <begin position="251"/>
        <end position="270"/>
    </location>
</feature>
<evidence type="ECO:0000313" key="9">
    <source>
        <dbReference type="Proteomes" id="UP000838412"/>
    </source>
</evidence>
<accession>A0A8J9VTH6</accession>
<feature type="transmembrane region" description="Helical" evidence="7">
    <location>
        <begin position="477"/>
        <end position="499"/>
    </location>
</feature>
<comment type="similarity">
    <text evidence="5">Belongs to the major facilitator superfamily. SLC46A family.</text>
</comment>
<keyword evidence="3 7" id="KW-1133">Transmembrane helix</keyword>
<comment type="subcellular location">
    <subcellularLocation>
        <location evidence="1">Membrane</location>
        <topology evidence="1">Multi-pass membrane protein</topology>
    </subcellularLocation>
</comment>
<dbReference type="EMBL" id="OV696696">
    <property type="protein sequence ID" value="CAH1240570.1"/>
    <property type="molecule type" value="Genomic_DNA"/>
</dbReference>
<feature type="transmembrane region" description="Helical" evidence="7">
    <location>
        <begin position="408"/>
        <end position="431"/>
    </location>
</feature>
<dbReference type="Pfam" id="PF07690">
    <property type="entry name" value="MFS_1"/>
    <property type="match status" value="1"/>
</dbReference>